<keyword evidence="7 8" id="KW-0472">Membrane</keyword>
<organism evidence="9 10">
    <name type="scientific">Ligilactobacillus murinus DSM 20452 = NBRC 14221</name>
    <dbReference type="NCBI Taxonomy" id="1423772"/>
    <lineage>
        <taxon>Bacteria</taxon>
        <taxon>Bacillati</taxon>
        <taxon>Bacillota</taxon>
        <taxon>Bacilli</taxon>
        <taxon>Lactobacillales</taxon>
        <taxon>Lactobacillaceae</taxon>
        <taxon>Ligilactobacillus</taxon>
    </lineage>
</organism>
<evidence type="ECO:0000313" key="10">
    <source>
        <dbReference type="Proteomes" id="UP000051612"/>
    </source>
</evidence>
<feature type="transmembrane region" description="Helical" evidence="8">
    <location>
        <begin position="238"/>
        <end position="268"/>
    </location>
</feature>
<dbReference type="PANTHER" id="PTHR30472:SF58">
    <property type="entry name" value="IRON(3+)-HYDROXAMATE IMPORT SYSTEM PERMEASE PROTEIN FHUB"/>
    <property type="match status" value="1"/>
</dbReference>
<dbReference type="GO" id="GO:0022857">
    <property type="term" value="F:transmembrane transporter activity"/>
    <property type="evidence" value="ECO:0007669"/>
    <property type="project" value="InterPro"/>
</dbReference>
<sequence length="333" mass="35822">MSFSNKKFVAQLTVISLLFLLGLYCGLRFGAISYSQQELLTTFLHPFKETATQDVLLDLRLPRVLAAGLVGAAMATAGAIMQGLMRNAIADPGLLGINAGAGLALALGYLFFKSLHYSMILLLCLLGATIAAFLVLALSYQARIGFSSLYLLLAGAMVSALFTALGQGLVTYFKLSPTIIGWQAGGLVGVNWAMLKVIAPFILVGLMLAFILAKQLTILSLGQTFSVALGQKTTRFMVFFLGLVLILSGAAVALVGSLFLVGLIIPHIVKQWTGPVYQKILPLTALLGATFMIWADLLSRFIAPPYETPLISVVSVTCLPYFLWMIHKGEFYD</sequence>
<feature type="transmembrane region" description="Helical" evidence="8">
    <location>
        <begin position="118"/>
        <end position="138"/>
    </location>
</feature>
<dbReference type="RefSeq" id="WP_056960231.1">
    <property type="nucleotide sequence ID" value="NZ_AYYN01000168.1"/>
</dbReference>
<dbReference type="CDD" id="cd06550">
    <property type="entry name" value="TM_ABC_iron-siderophores_like"/>
    <property type="match status" value="1"/>
</dbReference>
<feature type="transmembrane region" description="Helical" evidence="8">
    <location>
        <begin position="150"/>
        <end position="173"/>
    </location>
</feature>
<dbReference type="PANTHER" id="PTHR30472">
    <property type="entry name" value="FERRIC ENTEROBACTIN TRANSPORT SYSTEM PERMEASE PROTEIN"/>
    <property type="match status" value="1"/>
</dbReference>
<feature type="transmembrane region" description="Helical" evidence="8">
    <location>
        <begin position="93"/>
        <end position="112"/>
    </location>
</feature>
<evidence type="ECO:0000256" key="1">
    <source>
        <dbReference type="ARBA" id="ARBA00004651"/>
    </source>
</evidence>
<reference evidence="9 10" key="1">
    <citation type="journal article" date="2015" name="Genome Announc.">
        <title>Expanding the biotechnology potential of lactobacilli through comparative genomics of 213 strains and associated genera.</title>
        <authorList>
            <person name="Sun Z."/>
            <person name="Harris H.M."/>
            <person name="McCann A."/>
            <person name="Guo C."/>
            <person name="Argimon S."/>
            <person name="Zhang W."/>
            <person name="Yang X."/>
            <person name="Jeffery I.B."/>
            <person name="Cooney J.C."/>
            <person name="Kagawa T.F."/>
            <person name="Liu W."/>
            <person name="Song Y."/>
            <person name="Salvetti E."/>
            <person name="Wrobel A."/>
            <person name="Rasinkangas P."/>
            <person name="Parkhill J."/>
            <person name="Rea M.C."/>
            <person name="O'Sullivan O."/>
            <person name="Ritari J."/>
            <person name="Douillard F.P."/>
            <person name="Paul Ross R."/>
            <person name="Yang R."/>
            <person name="Briner A.E."/>
            <person name="Felis G.E."/>
            <person name="de Vos W.M."/>
            <person name="Barrangou R."/>
            <person name="Klaenhammer T.R."/>
            <person name="Caufield P.W."/>
            <person name="Cui Y."/>
            <person name="Zhang H."/>
            <person name="O'Toole P.W."/>
        </authorList>
    </citation>
    <scope>NUCLEOTIDE SEQUENCE [LARGE SCALE GENOMIC DNA]</scope>
    <source>
        <strain evidence="9 10">DSM 20452</strain>
    </source>
</reference>
<protein>
    <submittedName>
        <fullName evidence="9">Ferrichrome transport system permease fhuB</fullName>
    </submittedName>
</protein>
<evidence type="ECO:0000256" key="8">
    <source>
        <dbReference type="SAM" id="Phobius"/>
    </source>
</evidence>
<evidence type="ECO:0000256" key="3">
    <source>
        <dbReference type="ARBA" id="ARBA00022448"/>
    </source>
</evidence>
<dbReference type="InterPro" id="IPR000522">
    <property type="entry name" value="ABC_transptr_permease_BtuC"/>
</dbReference>
<proteinExistence type="inferred from homology"/>
<keyword evidence="4" id="KW-1003">Cell membrane</keyword>
<evidence type="ECO:0000256" key="7">
    <source>
        <dbReference type="ARBA" id="ARBA00023136"/>
    </source>
</evidence>
<comment type="caution">
    <text evidence="9">The sequence shown here is derived from an EMBL/GenBank/DDBJ whole genome shotgun (WGS) entry which is preliminary data.</text>
</comment>
<comment type="similarity">
    <text evidence="2">Belongs to the binding-protein-dependent transport system permease family. FecCD subfamily.</text>
</comment>
<evidence type="ECO:0000256" key="4">
    <source>
        <dbReference type="ARBA" id="ARBA00022475"/>
    </source>
</evidence>
<feature type="transmembrane region" description="Helical" evidence="8">
    <location>
        <begin position="193"/>
        <end position="213"/>
    </location>
</feature>
<comment type="subcellular location">
    <subcellularLocation>
        <location evidence="1">Cell membrane</location>
        <topology evidence="1">Multi-pass membrane protein</topology>
    </subcellularLocation>
</comment>
<keyword evidence="5 8" id="KW-0812">Transmembrane</keyword>
<dbReference type="SUPFAM" id="SSF81345">
    <property type="entry name" value="ABC transporter involved in vitamin B12 uptake, BtuC"/>
    <property type="match status" value="1"/>
</dbReference>
<dbReference type="GO" id="GO:0033214">
    <property type="term" value="P:siderophore-iron import into cell"/>
    <property type="evidence" value="ECO:0007669"/>
    <property type="project" value="TreeGrafter"/>
</dbReference>
<evidence type="ECO:0000313" key="9">
    <source>
        <dbReference type="EMBL" id="KRM71027.1"/>
    </source>
</evidence>
<name>A0A0R2B5X3_9LACO</name>
<keyword evidence="3" id="KW-0813">Transport</keyword>
<evidence type="ECO:0000256" key="6">
    <source>
        <dbReference type="ARBA" id="ARBA00022989"/>
    </source>
</evidence>
<dbReference type="GO" id="GO:0005886">
    <property type="term" value="C:plasma membrane"/>
    <property type="evidence" value="ECO:0007669"/>
    <property type="project" value="UniProtKB-SubCell"/>
</dbReference>
<dbReference type="Proteomes" id="UP000051612">
    <property type="component" value="Unassembled WGS sequence"/>
</dbReference>
<accession>A0A0R2B5X3</accession>
<dbReference type="Gene3D" id="1.10.3470.10">
    <property type="entry name" value="ABC transporter involved in vitamin B12 uptake, BtuC"/>
    <property type="match status" value="1"/>
</dbReference>
<dbReference type="Pfam" id="PF01032">
    <property type="entry name" value="FecCD"/>
    <property type="match status" value="1"/>
</dbReference>
<dbReference type="AlphaFoldDB" id="A0A0R2B5X3"/>
<evidence type="ECO:0000256" key="2">
    <source>
        <dbReference type="ARBA" id="ARBA00007935"/>
    </source>
</evidence>
<dbReference type="PATRIC" id="fig|1423772.3.peg.1665"/>
<feature type="transmembrane region" description="Helical" evidence="8">
    <location>
        <begin position="59"/>
        <end position="81"/>
    </location>
</feature>
<feature type="transmembrane region" description="Helical" evidence="8">
    <location>
        <begin position="280"/>
        <end position="298"/>
    </location>
</feature>
<evidence type="ECO:0000256" key="5">
    <source>
        <dbReference type="ARBA" id="ARBA00022692"/>
    </source>
</evidence>
<feature type="transmembrane region" description="Helical" evidence="8">
    <location>
        <begin position="310"/>
        <end position="327"/>
    </location>
</feature>
<dbReference type="InterPro" id="IPR037294">
    <property type="entry name" value="ABC_BtuC-like"/>
</dbReference>
<keyword evidence="6 8" id="KW-1133">Transmembrane helix</keyword>
<gene>
    <name evidence="9" type="ORF">FC48_GL001563</name>
</gene>
<dbReference type="EMBL" id="AYYN01000168">
    <property type="protein sequence ID" value="KRM71027.1"/>
    <property type="molecule type" value="Genomic_DNA"/>
</dbReference>